<dbReference type="Gene3D" id="2.40.50.140">
    <property type="entry name" value="Nucleic acid-binding proteins"/>
    <property type="match status" value="1"/>
</dbReference>
<dbReference type="OrthoDB" id="3174252at2"/>
<dbReference type="SUPFAM" id="SSF141322">
    <property type="entry name" value="NfeD domain-like"/>
    <property type="match status" value="1"/>
</dbReference>
<dbReference type="InterPro" id="IPR012340">
    <property type="entry name" value="NA-bd_OB-fold"/>
</dbReference>
<dbReference type="InterPro" id="IPR002810">
    <property type="entry name" value="NfeD-like_C"/>
</dbReference>
<dbReference type="Pfam" id="PF01957">
    <property type="entry name" value="NfeD"/>
    <property type="match status" value="1"/>
</dbReference>
<evidence type="ECO:0000256" key="3">
    <source>
        <dbReference type="ARBA" id="ARBA00022989"/>
    </source>
</evidence>
<feature type="transmembrane region" description="Helical" evidence="5">
    <location>
        <begin position="57"/>
        <end position="75"/>
    </location>
</feature>
<name>A0A345NMJ4_9MICO</name>
<evidence type="ECO:0000313" key="8">
    <source>
        <dbReference type="Proteomes" id="UP000253790"/>
    </source>
</evidence>
<accession>A0A345NMJ4</accession>
<dbReference type="PANTHER" id="PTHR33507">
    <property type="entry name" value="INNER MEMBRANE PROTEIN YBBJ"/>
    <property type="match status" value="1"/>
</dbReference>
<comment type="subcellular location">
    <subcellularLocation>
        <location evidence="1">Membrane</location>
        <topology evidence="1">Multi-pass membrane protein</topology>
    </subcellularLocation>
</comment>
<organism evidence="7 8">
    <name type="scientific">Ornithinimicrobium avium</name>
    <dbReference type="NCBI Taxonomy" id="2283195"/>
    <lineage>
        <taxon>Bacteria</taxon>
        <taxon>Bacillati</taxon>
        <taxon>Actinomycetota</taxon>
        <taxon>Actinomycetes</taxon>
        <taxon>Micrococcales</taxon>
        <taxon>Ornithinimicrobiaceae</taxon>
        <taxon>Ornithinimicrobium</taxon>
    </lineage>
</organism>
<feature type="transmembrane region" description="Helical" evidence="5">
    <location>
        <begin position="6"/>
        <end position="24"/>
    </location>
</feature>
<gene>
    <name evidence="7" type="ORF">DV701_09025</name>
</gene>
<reference evidence="7 8" key="1">
    <citation type="submission" date="2018-07" db="EMBL/GenBank/DDBJ databases">
        <title>Complete genome sequencing of Ornithinimicrobium sp. AMA3305.</title>
        <authorList>
            <person name="Bae J.-W."/>
        </authorList>
    </citation>
    <scope>NUCLEOTIDE SEQUENCE [LARGE SCALE GENOMIC DNA]</scope>
    <source>
        <strain evidence="7 8">AMA3305</strain>
    </source>
</reference>
<dbReference type="InterPro" id="IPR052165">
    <property type="entry name" value="Membrane_assoc_protease"/>
</dbReference>
<dbReference type="GO" id="GO:0005886">
    <property type="term" value="C:plasma membrane"/>
    <property type="evidence" value="ECO:0007669"/>
    <property type="project" value="TreeGrafter"/>
</dbReference>
<evidence type="ECO:0000256" key="2">
    <source>
        <dbReference type="ARBA" id="ARBA00022692"/>
    </source>
</evidence>
<keyword evidence="3 5" id="KW-1133">Transmembrane helix</keyword>
<dbReference type="PANTHER" id="PTHR33507:SF3">
    <property type="entry name" value="INNER MEMBRANE PROTEIN YBBJ"/>
    <property type="match status" value="1"/>
</dbReference>
<evidence type="ECO:0000256" key="1">
    <source>
        <dbReference type="ARBA" id="ARBA00004141"/>
    </source>
</evidence>
<proteinExistence type="predicted"/>
<evidence type="ECO:0000313" key="7">
    <source>
        <dbReference type="EMBL" id="AXH96252.1"/>
    </source>
</evidence>
<evidence type="ECO:0000259" key="6">
    <source>
        <dbReference type="Pfam" id="PF01957"/>
    </source>
</evidence>
<dbReference type="RefSeq" id="WP_114928017.1">
    <property type="nucleotide sequence ID" value="NZ_CP031229.1"/>
</dbReference>
<keyword evidence="4 5" id="KW-0472">Membrane</keyword>
<sequence length="165" mass="17450">MPEWLSNSPQWLWWIGAALAFGIVEMNTLDLIFLMLALGALVAAIVAGVGLPLVLQVLVFAVAAGLFVFALRPIALKHLHLEGKGGPMGIEAHIGHAATVVEEVSDRTGLVKLRGEHWTARSELAGLTYAPGDLVTVVKIDGATAVVTAATPEDKPFDAEPPTDR</sequence>
<keyword evidence="8" id="KW-1185">Reference proteome</keyword>
<keyword evidence="2 5" id="KW-0812">Transmembrane</keyword>
<dbReference type="AlphaFoldDB" id="A0A345NMJ4"/>
<dbReference type="KEGG" id="orn:DV701_09025"/>
<evidence type="ECO:0000256" key="4">
    <source>
        <dbReference type="ARBA" id="ARBA00023136"/>
    </source>
</evidence>
<protein>
    <submittedName>
        <fullName evidence="7">NfeD family protein</fullName>
    </submittedName>
</protein>
<feature type="domain" description="NfeD-like C-terminal" evidence="6">
    <location>
        <begin position="91"/>
        <end position="147"/>
    </location>
</feature>
<dbReference type="Proteomes" id="UP000253790">
    <property type="component" value="Chromosome"/>
</dbReference>
<feature type="transmembrane region" description="Helical" evidence="5">
    <location>
        <begin position="31"/>
        <end position="51"/>
    </location>
</feature>
<dbReference type="EMBL" id="CP031229">
    <property type="protein sequence ID" value="AXH96252.1"/>
    <property type="molecule type" value="Genomic_DNA"/>
</dbReference>
<evidence type="ECO:0000256" key="5">
    <source>
        <dbReference type="SAM" id="Phobius"/>
    </source>
</evidence>